<evidence type="ECO:0000256" key="1">
    <source>
        <dbReference type="SAM" id="Coils"/>
    </source>
</evidence>
<dbReference type="AlphaFoldDB" id="A0A0F9QG96"/>
<proteinExistence type="predicted"/>
<keyword evidence="1" id="KW-0175">Coiled coil</keyword>
<feature type="coiled-coil region" evidence="1">
    <location>
        <begin position="75"/>
        <end position="102"/>
    </location>
</feature>
<dbReference type="EMBL" id="LAZR01001641">
    <property type="protein sequence ID" value="KKN41554.1"/>
    <property type="molecule type" value="Genomic_DNA"/>
</dbReference>
<protein>
    <submittedName>
        <fullName evidence="3">Uncharacterized protein</fullName>
    </submittedName>
</protein>
<feature type="region of interest" description="Disordered" evidence="2">
    <location>
        <begin position="1"/>
        <end position="31"/>
    </location>
</feature>
<accession>A0A0F9QG96</accession>
<evidence type="ECO:0000313" key="3">
    <source>
        <dbReference type="EMBL" id="KKN41554.1"/>
    </source>
</evidence>
<sequence>MAKNTLSQDTLDEEERRKKEKAAKEAKKKKTATSILGGIGTVMAGPVGGAAITAGAGAVDANRADKATDPNRPKRRRLTAALDAAKDRKKTKEQALATLSQAVFDWSNSIR</sequence>
<feature type="compositionally biased region" description="Basic and acidic residues" evidence="2">
    <location>
        <begin position="14"/>
        <end position="25"/>
    </location>
</feature>
<organism evidence="3">
    <name type="scientific">marine sediment metagenome</name>
    <dbReference type="NCBI Taxonomy" id="412755"/>
    <lineage>
        <taxon>unclassified sequences</taxon>
        <taxon>metagenomes</taxon>
        <taxon>ecological metagenomes</taxon>
    </lineage>
</organism>
<reference evidence="3" key="1">
    <citation type="journal article" date="2015" name="Nature">
        <title>Complex archaea that bridge the gap between prokaryotes and eukaryotes.</title>
        <authorList>
            <person name="Spang A."/>
            <person name="Saw J.H."/>
            <person name="Jorgensen S.L."/>
            <person name="Zaremba-Niedzwiedzka K."/>
            <person name="Martijn J."/>
            <person name="Lind A.E."/>
            <person name="van Eijk R."/>
            <person name="Schleper C."/>
            <person name="Guy L."/>
            <person name="Ettema T.J."/>
        </authorList>
    </citation>
    <scope>NUCLEOTIDE SEQUENCE</scope>
</reference>
<evidence type="ECO:0000256" key="2">
    <source>
        <dbReference type="SAM" id="MobiDB-lite"/>
    </source>
</evidence>
<comment type="caution">
    <text evidence="3">The sequence shown here is derived from an EMBL/GenBank/DDBJ whole genome shotgun (WGS) entry which is preliminary data.</text>
</comment>
<gene>
    <name evidence="3" type="ORF">LCGC14_0722100</name>
</gene>
<name>A0A0F9QG96_9ZZZZ</name>